<keyword evidence="8" id="KW-1185">Reference proteome</keyword>
<dbReference type="InterPro" id="IPR007554">
    <property type="entry name" value="Glycerophosphate_synth"/>
</dbReference>
<evidence type="ECO:0000256" key="5">
    <source>
        <dbReference type="ARBA" id="ARBA00022944"/>
    </source>
</evidence>
<dbReference type="InterPro" id="IPR051612">
    <property type="entry name" value="Teichoic_Acid_Biosynth"/>
</dbReference>
<name>A0A543HXK8_9MICO</name>
<keyword evidence="3" id="KW-1003">Cell membrane</keyword>
<evidence type="ECO:0000256" key="4">
    <source>
        <dbReference type="ARBA" id="ARBA00022679"/>
    </source>
</evidence>
<accession>A0A543HXK8</accession>
<dbReference type="EMBL" id="VFPN01000002">
    <property type="protein sequence ID" value="TQM63093.1"/>
    <property type="molecule type" value="Genomic_DNA"/>
</dbReference>
<sequence>MSSPRSDNTEHEARVQRFTFGQGNLRKLLGLPLYLAGGLLSLCIPRSSERWVFASGSGVGEGALEVYRAVGHKLPAHQRVWLVSSAGERQSAVAQGIPTASKTSLRGLWFTLRAGTIVITHGFGDVNRYGVLGATVVQLWHGIPLKKLHLDSPVTTQLGSRLPGGARRLLTAMYARGGRSLSIFSVASETAAARIHTAFRLSRAQIAITGDPRNDVLLVEDPARLHAEAREAVLTMLGTQIPDDHRLVLYAPTWRDGEVDPAIPTPTEWRMIREHAVAHAYHLVVRSHPLGVGDYLTGVAASTHLHLLGSDRAPHIMPFLAGFDAVVTDYSSIAFDFSLTGEPVVWFAPDLARYERSRGLYEPYPVTTERSYVTTWSGVVDRLADLGSRPEALAEARARSVRLAERHFRYRRGSTPSAERVVDEVLLHRLGSMFPSLHESPHAPVTPPPPVFPEPEPGRGVELRLEDVDDPVVTVTGRVVDGHAPVTRVVLQGMHDERGADTVVHADRWSAAIRLRASLWGRSELPPPSGDYEVRLVRGEGAAPELAQTTGSEFTTITAWCAVTVGSDAAGALRVALGPPLQPGELSSTTQAEREARYRTAKVVPENAVFFESFYGRVATCNPAALDREIARQLPGIRRYWSVQDLSVEVPAGATPIVEGSEEWWRVRGTARLLVVNDWLRKRWRPRPFQTVLQTWHGTMLKKLALSRPGVRARQGAAVILESRRWDILLSQNAHSTRIFRTSYAYRGPLWQVGYPRNDALVSGDRDVARLALQIPQGKRVALYAPTWREGVPELVGPASVVQLAERLGDDWVVLVRSHSRTHIVGRYSETGGVRDLSRYPELADLIVASDVVITDYSSVMFDATIADRPLVFFVPDLERYEEQERGFTFDIRARAPGPLTHNADELVDAVLGVEENRAAFAERYARWKTDFNAHDDGHASRRVVDRLRREGRI</sequence>
<evidence type="ECO:0000256" key="6">
    <source>
        <dbReference type="ARBA" id="ARBA00023136"/>
    </source>
</evidence>
<dbReference type="InterPro" id="IPR043149">
    <property type="entry name" value="TagF_N"/>
</dbReference>
<dbReference type="InterPro" id="IPR043148">
    <property type="entry name" value="TagF_C"/>
</dbReference>
<evidence type="ECO:0000313" key="8">
    <source>
        <dbReference type="Proteomes" id="UP000318331"/>
    </source>
</evidence>
<comment type="subcellular location">
    <subcellularLocation>
        <location evidence="1">Cell membrane</location>
        <topology evidence="1">Peripheral membrane protein</topology>
    </subcellularLocation>
</comment>
<dbReference type="Gene3D" id="3.40.50.12580">
    <property type="match status" value="2"/>
</dbReference>
<keyword evidence="4 7" id="KW-0808">Transferase</keyword>
<dbReference type="Gene3D" id="3.40.50.11820">
    <property type="match status" value="2"/>
</dbReference>
<dbReference type="GO" id="GO:0005886">
    <property type="term" value="C:plasma membrane"/>
    <property type="evidence" value="ECO:0007669"/>
    <property type="project" value="UniProtKB-SubCell"/>
</dbReference>
<keyword evidence="5" id="KW-0777">Teichoic acid biosynthesis</keyword>
<proteinExistence type="inferred from homology"/>
<evidence type="ECO:0000256" key="3">
    <source>
        <dbReference type="ARBA" id="ARBA00022475"/>
    </source>
</evidence>
<dbReference type="AlphaFoldDB" id="A0A543HXK8"/>
<comment type="caution">
    <text evidence="7">The sequence shown here is derived from an EMBL/GenBank/DDBJ whole genome shotgun (WGS) entry which is preliminary data.</text>
</comment>
<dbReference type="PANTHER" id="PTHR37316">
    <property type="entry name" value="TEICHOIC ACID GLYCEROL-PHOSPHATE PRIMASE"/>
    <property type="match status" value="1"/>
</dbReference>
<evidence type="ECO:0000313" key="7">
    <source>
        <dbReference type="EMBL" id="TQM63093.1"/>
    </source>
</evidence>
<keyword evidence="6" id="KW-0472">Membrane</keyword>
<dbReference type="Proteomes" id="UP000318331">
    <property type="component" value="Unassembled WGS sequence"/>
</dbReference>
<evidence type="ECO:0000256" key="2">
    <source>
        <dbReference type="ARBA" id="ARBA00010488"/>
    </source>
</evidence>
<protein>
    <submittedName>
        <fullName evidence="7">CDP-glycerol glycerophosphotransferase (TagB/SpsB family)</fullName>
    </submittedName>
</protein>
<evidence type="ECO:0000256" key="1">
    <source>
        <dbReference type="ARBA" id="ARBA00004202"/>
    </source>
</evidence>
<organism evidence="7 8">
    <name type="scientific">Klugiella xanthotipulae</name>
    <dbReference type="NCBI Taxonomy" id="244735"/>
    <lineage>
        <taxon>Bacteria</taxon>
        <taxon>Bacillati</taxon>
        <taxon>Actinomycetota</taxon>
        <taxon>Actinomycetes</taxon>
        <taxon>Micrococcales</taxon>
        <taxon>Microbacteriaceae</taxon>
        <taxon>Klugiella</taxon>
    </lineage>
</organism>
<comment type="similarity">
    <text evidence="2">Belongs to the CDP-glycerol glycerophosphotransferase family.</text>
</comment>
<dbReference type="GO" id="GO:0019350">
    <property type="term" value="P:teichoic acid biosynthetic process"/>
    <property type="evidence" value="ECO:0007669"/>
    <property type="project" value="UniProtKB-KW"/>
</dbReference>
<dbReference type="SUPFAM" id="SSF53756">
    <property type="entry name" value="UDP-Glycosyltransferase/glycogen phosphorylase"/>
    <property type="match status" value="2"/>
</dbReference>
<dbReference type="OrthoDB" id="8549922at2"/>
<reference evidence="7 8" key="1">
    <citation type="submission" date="2019-06" db="EMBL/GenBank/DDBJ databases">
        <title>Sequencing the genomes of 1000 actinobacteria strains.</title>
        <authorList>
            <person name="Klenk H.-P."/>
        </authorList>
    </citation>
    <scope>NUCLEOTIDE SEQUENCE [LARGE SCALE GENOMIC DNA]</scope>
    <source>
        <strain evidence="7 8">DSM 18031</strain>
    </source>
</reference>
<dbReference type="Pfam" id="PF04464">
    <property type="entry name" value="Glyphos_transf"/>
    <property type="match status" value="2"/>
</dbReference>
<dbReference type="RefSeq" id="WP_141917005.1">
    <property type="nucleotide sequence ID" value="NZ_BAAAYS010000016.1"/>
</dbReference>
<dbReference type="PANTHER" id="PTHR37316:SF3">
    <property type="entry name" value="TEICHOIC ACID GLYCEROL-PHOSPHATE TRANSFERASE"/>
    <property type="match status" value="1"/>
</dbReference>
<gene>
    <name evidence="7" type="ORF">FB466_1342</name>
</gene>
<dbReference type="GO" id="GO:0047355">
    <property type="term" value="F:CDP-glycerol glycerophosphotransferase activity"/>
    <property type="evidence" value="ECO:0007669"/>
    <property type="project" value="InterPro"/>
</dbReference>